<dbReference type="Pfam" id="PF01336">
    <property type="entry name" value="tRNA_anti-codon"/>
    <property type="match status" value="1"/>
</dbReference>
<dbReference type="InterPro" id="IPR006195">
    <property type="entry name" value="aa-tRNA-synth_II"/>
</dbReference>
<reference evidence="8 9" key="2">
    <citation type="journal article" date="2019" name="G3 (Bethesda)">
        <title>Hybrid Assembly of the Genome of the Entomopathogenic Nematode Steinernema carpocapsae Identifies the X-Chromosome.</title>
        <authorList>
            <person name="Serra L."/>
            <person name="Macchietto M."/>
            <person name="Macias-Munoz A."/>
            <person name="McGill C.J."/>
            <person name="Rodriguez I.M."/>
            <person name="Rodriguez B."/>
            <person name="Murad R."/>
            <person name="Mortazavi A."/>
        </authorList>
    </citation>
    <scope>NUCLEOTIDE SEQUENCE [LARGE SCALE GENOMIC DNA]</scope>
    <source>
        <strain evidence="8 9">ALL</strain>
    </source>
</reference>
<dbReference type="Gene3D" id="3.30.930.10">
    <property type="entry name" value="Bira Bifunctional Protein, Domain 2"/>
    <property type="match status" value="1"/>
</dbReference>
<dbReference type="GO" id="GO:0005739">
    <property type="term" value="C:mitochondrion"/>
    <property type="evidence" value="ECO:0007669"/>
    <property type="project" value="TreeGrafter"/>
</dbReference>
<keyword evidence="9" id="KW-1185">Reference proteome</keyword>
<dbReference type="GO" id="GO:0004815">
    <property type="term" value="F:aspartate-tRNA ligase activity"/>
    <property type="evidence" value="ECO:0007669"/>
    <property type="project" value="TreeGrafter"/>
</dbReference>
<comment type="caution">
    <text evidence="8">The sequence shown here is derived from an EMBL/GenBank/DDBJ whole genome shotgun (WGS) entry which is preliminary data.</text>
</comment>
<keyword evidence="2" id="KW-0436">Ligase</keyword>
<keyword evidence="5" id="KW-0648">Protein biosynthesis</keyword>
<dbReference type="InterPro" id="IPR012340">
    <property type="entry name" value="NA-bd_OB-fold"/>
</dbReference>
<dbReference type="InterPro" id="IPR002312">
    <property type="entry name" value="Asp/Asn-tRNA-synth_IIb"/>
</dbReference>
<evidence type="ECO:0000313" key="9">
    <source>
        <dbReference type="Proteomes" id="UP000298663"/>
    </source>
</evidence>
<dbReference type="InterPro" id="IPR047089">
    <property type="entry name" value="Asp-tRNA-ligase_1_N"/>
</dbReference>
<dbReference type="Gene3D" id="2.40.50.140">
    <property type="entry name" value="Nucleic acid-binding proteins"/>
    <property type="match status" value="1"/>
</dbReference>
<dbReference type="EMBL" id="AZBU02000003">
    <property type="protein sequence ID" value="TKR89328.1"/>
    <property type="molecule type" value="Genomic_DNA"/>
</dbReference>
<dbReference type="PANTHER" id="PTHR22594:SF5">
    <property type="entry name" value="ASPARTATE--TRNA LIGASE, MITOCHONDRIAL"/>
    <property type="match status" value="1"/>
</dbReference>
<dbReference type="Proteomes" id="UP000298663">
    <property type="component" value="Unassembled WGS sequence"/>
</dbReference>
<dbReference type="InterPro" id="IPR004115">
    <property type="entry name" value="GAD-like_sf"/>
</dbReference>
<dbReference type="GO" id="GO:0006422">
    <property type="term" value="P:aspartyl-tRNA aminoacylation"/>
    <property type="evidence" value="ECO:0007669"/>
    <property type="project" value="TreeGrafter"/>
</dbReference>
<evidence type="ECO:0000313" key="8">
    <source>
        <dbReference type="EMBL" id="TKR89328.1"/>
    </source>
</evidence>
<accession>A0A4U5P089</accession>
<keyword evidence="4" id="KW-0067">ATP-binding</keyword>
<dbReference type="InterPro" id="IPR004364">
    <property type="entry name" value="Aa-tRNA-synt_II"/>
</dbReference>
<evidence type="ECO:0000259" key="7">
    <source>
        <dbReference type="PROSITE" id="PS50862"/>
    </source>
</evidence>
<dbReference type="GO" id="GO:0003676">
    <property type="term" value="F:nucleic acid binding"/>
    <property type="evidence" value="ECO:0007669"/>
    <property type="project" value="InterPro"/>
</dbReference>
<keyword evidence="3" id="KW-0547">Nucleotide-binding</keyword>
<evidence type="ECO:0000256" key="3">
    <source>
        <dbReference type="ARBA" id="ARBA00022741"/>
    </source>
</evidence>
<evidence type="ECO:0000256" key="6">
    <source>
        <dbReference type="ARBA" id="ARBA00023146"/>
    </source>
</evidence>
<comment type="similarity">
    <text evidence="1">Belongs to the class-II aminoacyl-tRNA synthetase family. Type 1 subfamily.</text>
</comment>
<dbReference type="GO" id="GO:0005524">
    <property type="term" value="F:ATP binding"/>
    <property type="evidence" value="ECO:0007669"/>
    <property type="project" value="UniProtKB-KW"/>
</dbReference>
<dbReference type="STRING" id="34508.A0A4U5P089"/>
<protein>
    <recommendedName>
        <fullName evidence="7">Aminoacyl-transfer RNA synthetases class-II family profile domain-containing protein</fullName>
    </recommendedName>
</protein>
<dbReference type="PROSITE" id="PS50862">
    <property type="entry name" value="AA_TRNA_LIGASE_II"/>
    <property type="match status" value="1"/>
</dbReference>
<dbReference type="SUPFAM" id="SSF55681">
    <property type="entry name" value="Class II aaRS and biotin synthetases"/>
    <property type="match status" value="1"/>
</dbReference>
<name>A0A4U5P089_STECR</name>
<evidence type="ECO:0000256" key="1">
    <source>
        <dbReference type="ARBA" id="ARBA00006303"/>
    </source>
</evidence>
<reference evidence="8 9" key="1">
    <citation type="journal article" date="2015" name="Genome Biol.">
        <title>Comparative genomics of Steinernema reveals deeply conserved gene regulatory networks.</title>
        <authorList>
            <person name="Dillman A.R."/>
            <person name="Macchietto M."/>
            <person name="Porter C.F."/>
            <person name="Rogers A."/>
            <person name="Williams B."/>
            <person name="Antoshechkin I."/>
            <person name="Lee M.M."/>
            <person name="Goodwin Z."/>
            <person name="Lu X."/>
            <person name="Lewis E.E."/>
            <person name="Goodrich-Blair H."/>
            <person name="Stock S.P."/>
            <person name="Adams B.J."/>
            <person name="Sternberg P.W."/>
            <person name="Mortazavi A."/>
        </authorList>
    </citation>
    <scope>NUCLEOTIDE SEQUENCE [LARGE SCALE GENOMIC DNA]</scope>
    <source>
        <strain evidence="8 9">ALL</strain>
    </source>
</reference>
<dbReference type="InterPro" id="IPR004524">
    <property type="entry name" value="Asp-tRNA-ligase_1"/>
</dbReference>
<keyword evidence="6" id="KW-0030">Aminoacyl-tRNA synthetase</keyword>
<dbReference type="HAMAP" id="MF_00044">
    <property type="entry name" value="Asp_tRNA_synth_type1"/>
    <property type="match status" value="1"/>
</dbReference>
<evidence type="ECO:0000256" key="2">
    <source>
        <dbReference type="ARBA" id="ARBA00022598"/>
    </source>
</evidence>
<dbReference type="CDD" id="cd04317">
    <property type="entry name" value="EcAspRS_like_N"/>
    <property type="match status" value="1"/>
</dbReference>
<gene>
    <name evidence="8" type="ORF">L596_013451</name>
</gene>
<dbReference type="InterPro" id="IPR045864">
    <property type="entry name" value="aa-tRNA-synth_II/BPL/LPL"/>
</dbReference>
<dbReference type="PRINTS" id="PR01042">
    <property type="entry name" value="TRNASYNTHASP"/>
</dbReference>
<dbReference type="NCBIfam" id="TIGR00459">
    <property type="entry name" value="aspS_bact"/>
    <property type="match status" value="1"/>
</dbReference>
<dbReference type="NCBIfam" id="NF001750">
    <property type="entry name" value="PRK00476.1"/>
    <property type="match status" value="1"/>
</dbReference>
<evidence type="ECO:0000256" key="4">
    <source>
        <dbReference type="ARBA" id="ARBA00022840"/>
    </source>
</evidence>
<sequence>MLRRGLRIFAQQHFSYSKSSGVNGFTTRTHNCGELRLVNEGEDVTIYGWLAFKRLNRFLILRDSYGTVQANLGEVGMKKHSEMVRSLPYESVVRINGVVRDRGEDRNRSMATGDIEIDVKEIEVVNEADANLPYSMRTEPNEKTRMKYRYLDLRTQAMQDNLRLRSSLVHSMRRYLVEKSRFVEVETPTLFRRTPGGAAEFVVPAPKPNIGHCYSLPQSPQQFKQLLMVGGIDRYFQIARCFRDEGAKSDRQPEFTQVDLELSFTDQEGVMKLVEHLIVNSWPQSMKDLKPEAPFQRITFADAMRFYGIDKPDLRIPWKIQDCTEHVQDALKKPENEKFTARTIVAQGTAKNITNAIKNEWKRLIQINSMGANFAVFTPYKATWFKGMDREKFLSDFCVEENDAVVIAWGEEKCVQWTLGQLRNLVADTVGLRAQQTMNFAWVVDFPLFVKNEETGDLESAHHPFTAPISEHEERLHMNHKLLDITAQHYDLILNGVELGGGSIRIHDAKKQTHVIENILGESVDNLTHLIEGLASGAPPHGGFALGLDRYVAILSNANQSIRDVIAFPKSKEGRDLMCNAPVIPCPVVAGRYGLRFDEDVQKDDSFGQNKDSCQGVF</sequence>
<proteinExistence type="inferred from homology"/>
<dbReference type="OrthoDB" id="439710at2759"/>
<evidence type="ECO:0000256" key="5">
    <source>
        <dbReference type="ARBA" id="ARBA00022917"/>
    </source>
</evidence>
<dbReference type="SUPFAM" id="SSF50249">
    <property type="entry name" value="Nucleic acid-binding proteins"/>
    <property type="match status" value="1"/>
</dbReference>
<feature type="domain" description="Aminoacyl-transfer RNA synthetases class-II family profile" evidence="7">
    <location>
        <begin position="129"/>
        <end position="569"/>
    </location>
</feature>
<dbReference type="AlphaFoldDB" id="A0A4U5P089"/>
<dbReference type="PANTHER" id="PTHR22594">
    <property type="entry name" value="ASPARTYL/LYSYL-TRNA SYNTHETASE"/>
    <property type="match status" value="1"/>
</dbReference>
<organism evidence="8 9">
    <name type="scientific">Steinernema carpocapsae</name>
    <name type="common">Entomopathogenic nematode</name>
    <dbReference type="NCBI Taxonomy" id="34508"/>
    <lineage>
        <taxon>Eukaryota</taxon>
        <taxon>Metazoa</taxon>
        <taxon>Ecdysozoa</taxon>
        <taxon>Nematoda</taxon>
        <taxon>Chromadorea</taxon>
        <taxon>Rhabditida</taxon>
        <taxon>Tylenchina</taxon>
        <taxon>Panagrolaimomorpha</taxon>
        <taxon>Strongyloidoidea</taxon>
        <taxon>Steinernematidae</taxon>
        <taxon>Steinernema</taxon>
    </lineage>
</organism>
<dbReference type="Pfam" id="PF00152">
    <property type="entry name" value="tRNA-synt_2"/>
    <property type="match status" value="1"/>
</dbReference>
<dbReference type="SUPFAM" id="SSF55261">
    <property type="entry name" value="GAD domain-like"/>
    <property type="match status" value="1"/>
</dbReference>
<dbReference type="Gene3D" id="3.30.1360.30">
    <property type="entry name" value="GAD-like domain"/>
    <property type="match status" value="1"/>
</dbReference>
<dbReference type="InterPro" id="IPR004365">
    <property type="entry name" value="NA-bd_OB_tRNA"/>
</dbReference>